<dbReference type="Gene3D" id="2.60.120.260">
    <property type="entry name" value="Galactose-binding domain-like"/>
    <property type="match status" value="2"/>
</dbReference>
<dbReference type="Pfam" id="PF24973">
    <property type="entry name" value="EGF_LMN_ATRN"/>
    <property type="match status" value="2"/>
</dbReference>
<dbReference type="SMART" id="SM00643">
    <property type="entry name" value="C345C"/>
    <property type="match status" value="1"/>
</dbReference>
<dbReference type="GO" id="GO:1902667">
    <property type="term" value="P:regulation of axon guidance"/>
    <property type="evidence" value="ECO:0007669"/>
    <property type="project" value="UniProtKB-ARBA"/>
</dbReference>
<dbReference type="InterPro" id="IPR008993">
    <property type="entry name" value="TIMP-like_OB-fold"/>
</dbReference>
<dbReference type="GO" id="GO:0008045">
    <property type="term" value="P:motor neuron axon guidance"/>
    <property type="evidence" value="ECO:0007669"/>
    <property type="project" value="TreeGrafter"/>
</dbReference>
<dbReference type="Pfam" id="PF00053">
    <property type="entry name" value="EGF_laminin"/>
    <property type="match status" value="1"/>
</dbReference>
<evidence type="ECO:0000256" key="5">
    <source>
        <dbReference type="ARBA" id="ARBA00023157"/>
    </source>
</evidence>
<evidence type="ECO:0000313" key="12">
    <source>
        <dbReference type="EMBL" id="PIO63388.1"/>
    </source>
</evidence>
<dbReference type="Gene3D" id="2.40.50.120">
    <property type="match status" value="1"/>
</dbReference>
<dbReference type="PROSITE" id="PS50027">
    <property type="entry name" value="EGF_LAM_2"/>
    <property type="match status" value="1"/>
</dbReference>
<dbReference type="Pfam" id="PF01759">
    <property type="entry name" value="NTR"/>
    <property type="match status" value="1"/>
</dbReference>
<keyword evidence="4" id="KW-0677">Repeat</keyword>
<dbReference type="InterPro" id="IPR008211">
    <property type="entry name" value="Laminin_N"/>
</dbReference>
<dbReference type="AlphaFoldDB" id="A0A2G9TZP7"/>
<evidence type="ECO:0000256" key="3">
    <source>
        <dbReference type="ARBA" id="ARBA00022729"/>
    </source>
</evidence>
<dbReference type="PROSITE" id="PS50189">
    <property type="entry name" value="NTR"/>
    <property type="match status" value="1"/>
</dbReference>
<feature type="non-terminal residue" evidence="12">
    <location>
        <position position="559"/>
    </location>
</feature>
<dbReference type="Gene3D" id="2.10.25.10">
    <property type="entry name" value="Laminin"/>
    <property type="match status" value="2"/>
</dbReference>
<keyword evidence="5 8" id="KW-1015">Disulfide bond</keyword>
<keyword evidence="6" id="KW-0325">Glycoprotein</keyword>
<dbReference type="SMART" id="SM00136">
    <property type="entry name" value="LamNT"/>
    <property type="match status" value="1"/>
</dbReference>
<evidence type="ECO:0000256" key="4">
    <source>
        <dbReference type="ARBA" id="ARBA00022737"/>
    </source>
</evidence>
<evidence type="ECO:0000256" key="1">
    <source>
        <dbReference type="ARBA" id="ARBA00004613"/>
    </source>
</evidence>
<dbReference type="GO" id="GO:0009888">
    <property type="term" value="P:tissue development"/>
    <property type="evidence" value="ECO:0007669"/>
    <property type="project" value="TreeGrafter"/>
</dbReference>
<dbReference type="GO" id="GO:0005604">
    <property type="term" value="C:basement membrane"/>
    <property type="evidence" value="ECO:0007669"/>
    <property type="project" value="TreeGrafter"/>
</dbReference>
<evidence type="ECO:0000256" key="2">
    <source>
        <dbReference type="ARBA" id="ARBA00022525"/>
    </source>
</evidence>
<dbReference type="InterPro" id="IPR001134">
    <property type="entry name" value="Netrin_domain"/>
</dbReference>
<protein>
    <submittedName>
        <fullName evidence="12">Laminin EGF-like protein</fullName>
    </submittedName>
</protein>
<keyword evidence="3" id="KW-0732">Signal</keyword>
<keyword evidence="2" id="KW-0964">Secreted</keyword>
<feature type="domain" description="Laminin N-terminal" evidence="11">
    <location>
        <begin position="66"/>
        <end position="359"/>
    </location>
</feature>
<gene>
    <name evidence="12" type="ORF">TELCIR_15012</name>
</gene>
<keyword evidence="7 8" id="KW-0424">Laminin EGF-like domain</keyword>
<dbReference type="InterPro" id="IPR002049">
    <property type="entry name" value="LE_dom"/>
</dbReference>
<feature type="disulfide bond" evidence="8">
    <location>
        <begin position="396"/>
        <end position="408"/>
    </location>
</feature>
<dbReference type="InterPro" id="IPR050440">
    <property type="entry name" value="Laminin/Netrin_ECM"/>
</dbReference>
<name>A0A2G9TZP7_TELCI</name>
<dbReference type="SUPFAM" id="SSF50242">
    <property type="entry name" value="TIMP-like"/>
    <property type="match status" value="1"/>
</dbReference>
<dbReference type="Pfam" id="PF00055">
    <property type="entry name" value="Laminin_N"/>
    <property type="match status" value="1"/>
</dbReference>
<feature type="disulfide bond" evidence="8">
    <location>
        <begin position="417"/>
        <end position="426"/>
    </location>
</feature>
<feature type="non-terminal residue" evidence="12">
    <location>
        <position position="1"/>
    </location>
</feature>
<dbReference type="GO" id="GO:0005576">
    <property type="term" value="C:extracellular region"/>
    <property type="evidence" value="ECO:0007669"/>
    <property type="project" value="UniProtKB-SubCell"/>
</dbReference>
<feature type="domain" description="NTR" evidence="10">
    <location>
        <begin position="443"/>
        <end position="559"/>
    </location>
</feature>
<keyword evidence="13" id="KW-1185">Reference proteome</keyword>
<dbReference type="SMART" id="SM00180">
    <property type="entry name" value="EGF_Lam"/>
    <property type="match status" value="3"/>
</dbReference>
<feature type="domain" description="Laminin EGF-like" evidence="9">
    <location>
        <begin position="396"/>
        <end position="445"/>
    </location>
</feature>
<organism evidence="12 13">
    <name type="scientific">Teladorsagia circumcincta</name>
    <name type="common">Brown stomach worm</name>
    <name type="synonym">Ostertagia circumcincta</name>
    <dbReference type="NCBI Taxonomy" id="45464"/>
    <lineage>
        <taxon>Eukaryota</taxon>
        <taxon>Metazoa</taxon>
        <taxon>Ecdysozoa</taxon>
        <taxon>Nematoda</taxon>
        <taxon>Chromadorea</taxon>
        <taxon>Rhabditida</taxon>
        <taxon>Rhabditina</taxon>
        <taxon>Rhabditomorpha</taxon>
        <taxon>Strongyloidea</taxon>
        <taxon>Trichostrongylidae</taxon>
        <taxon>Teladorsagia</taxon>
    </lineage>
</organism>
<dbReference type="Proteomes" id="UP000230423">
    <property type="component" value="Unassembled WGS sequence"/>
</dbReference>
<feature type="disulfide bond" evidence="8">
    <location>
        <begin position="429"/>
        <end position="443"/>
    </location>
</feature>
<reference evidence="12 13" key="1">
    <citation type="submission" date="2015-09" db="EMBL/GenBank/DDBJ databases">
        <title>Draft genome of the parasitic nematode Teladorsagia circumcincta isolate WARC Sus (inbred).</title>
        <authorList>
            <person name="Mitreva M."/>
        </authorList>
    </citation>
    <scope>NUCLEOTIDE SEQUENCE [LARGE SCALE GENOMIC DNA]</scope>
    <source>
        <strain evidence="12 13">S</strain>
    </source>
</reference>
<dbReference type="InterPro" id="IPR018933">
    <property type="entry name" value="Netrin_module_non-TIMP"/>
</dbReference>
<evidence type="ECO:0000313" key="13">
    <source>
        <dbReference type="Proteomes" id="UP000230423"/>
    </source>
</evidence>
<evidence type="ECO:0000259" key="10">
    <source>
        <dbReference type="PROSITE" id="PS50189"/>
    </source>
</evidence>
<dbReference type="GO" id="GO:0048813">
    <property type="term" value="P:dendrite morphogenesis"/>
    <property type="evidence" value="ECO:0007669"/>
    <property type="project" value="UniProtKB-ARBA"/>
</dbReference>
<dbReference type="EMBL" id="KZ350958">
    <property type="protein sequence ID" value="PIO63388.1"/>
    <property type="molecule type" value="Genomic_DNA"/>
</dbReference>
<sequence length="559" mass="62724">VLFAYMLRRVKIVLRSDVYLPSTILSNGTMQLECNPSRNEFDDLGRAPLFSMREPDHDPCYESTGRPVRCVPEFINAAFGKPVIASSTCGMNGPSRFCMSSEGPDGVVRETCDICDASKPSQAHPASLITDFNSPGNMTCWVSEPSFKSHNVSLTLSLGKKFELTYISMYFCSRLPDSMALYKSTDHGKTWIPFQYYSSDCRSIFGRAPDVVITKHNEQDWVTATDIRVLFTRMESSQTDLFGVSNDVNDLSNNTAGGNASEGFFYAVGELAVGGRCKCNGHASRCIFDKMGKFTCDCKHNTAGTECETCKPFHFDRPWGRATSQSANACVACNCNMHAKRCRFDQELYRLSENRSGGVCVNCRHNTIGRNCHLCKAGYFRDATKPITNKRACKNCGCHPVGSLSKSCNQVSGQCVCKLGVTGLTCNRCAKGYQQSRSTVTPCIRECPKCRIVAKKLNQKKYCKRDYVYQILVTGKEMVDTWARYRVVIETIYKRGINGHRGETSLWISPYSIQCKCPKIRTGRRYVILGKDNRNRKWQGLVVDGKTLLLDWDEHKKEK</sequence>
<evidence type="ECO:0000256" key="8">
    <source>
        <dbReference type="PROSITE-ProRule" id="PRU00460"/>
    </source>
</evidence>
<evidence type="ECO:0000259" key="11">
    <source>
        <dbReference type="PROSITE" id="PS51117"/>
    </source>
</evidence>
<dbReference type="OrthoDB" id="9972745at2759"/>
<accession>A0A2G9TZP7</accession>
<dbReference type="PANTHER" id="PTHR10574:SF365">
    <property type="entry name" value="NETRIN-A-RELATED"/>
    <property type="match status" value="1"/>
</dbReference>
<proteinExistence type="predicted"/>
<dbReference type="CDD" id="cd00055">
    <property type="entry name" value="EGF_Lam"/>
    <property type="match status" value="3"/>
</dbReference>
<dbReference type="GO" id="GO:0030424">
    <property type="term" value="C:axon"/>
    <property type="evidence" value="ECO:0007669"/>
    <property type="project" value="UniProtKB-ARBA"/>
</dbReference>
<dbReference type="SUPFAM" id="SSF57196">
    <property type="entry name" value="EGF/Laminin"/>
    <property type="match status" value="3"/>
</dbReference>
<dbReference type="GO" id="GO:0009887">
    <property type="term" value="P:animal organ morphogenesis"/>
    <property type="evidence" value="ECO:0007669"/>
    <property type="project" value="TreeGrafter"/>
</dbReference>
<dbReference type="PANTHER" id="PTHR10574">
    <property type="entry name" value="NETRIN/LAMININ-RELATED"/>
    <property type="match status" value="1"/>
</dbReference>
<evidence type="ECO:0000259" key="9">
    <source>
        <dbReference type="PROSITE" id="PS50027"/>
    </source>
</evidence>
<dbReference type="PROSITE" id="PS01248">
    <property type="entry name" value="EGF_LAM_1"/>
    <property type="match status" value="1"/>
</dbReference>
<dbReference type="InterPro" id="IPR056863">
    <property type="entry name" value="LMN_ATRN_NET-like_EGF"/>
</dbReference>
<dbReference type="FunFam" id="2.10.25.10:FF:000048">
    <property type="entry name" value="Netrin 3"/>
    <property type="match status" value="1"/>
</dbReference>
<comment type="subcellular location">
    <subcellularLocation>
        <location evidence="1">Secreted</location>
    </subcellularLocation>
</comment>
<evidence type="ECO:0000256" key="7">
    <source>
        <dbReference type="ARBA" id="ARBA00023292"/>
    </source>
</evidence>
<dbReference type="PROSITE" id="PS51117">
    <property type="entry name" value="LAMININ_NTER"/>
    <property type="match status" value="1"/>
</dbReference>
<dbReference type="FunFam" id="2.10.25.10:FF:000081">
    <property type="entry name" value="Netrin 1"/>
    <property type="match status" value="1"/>
</dbReference>
<feature type="disulfide bond" evidence="8">
    <location>
        <begin position="398"/>
        <end position="415"/>
    </location>
</feature>
<evidence type="ECO:0000256" key="6">
    <source>
        <dbReference type="ARBA" id="ARBA00023180"/>
    </source>
</evidence>